<dbReference type="GO" id="GO:0003824">
    <property type="term" value="F:catalytic activity"/>
    <property type="evidence" value="ECO:0007669"/>
    <property type="project" value="InterPro"/>
</dbReference>
<evidence type="ECO:0000313" key="5">
    <source>
        <dbReference type="Proteomes" id="UP000268329"/>
    </source>
</evidence>
<proteinExistence type="inferred from homology"/>
<evidence type="ECO:0000259" key="2">
    <source>
        <dbReference type="Pfam" id="PF02543"/>
    </source>
</evidence>
<dbReference type="OrthoDB" id="9780777at2"/>
<reference evidence="4 5" key="1">
    <citation type="submission" date="2018-10" db="EMBL/GenBank/DDBJ databases">
        <title>The genome of Streptomyces dangxiongensis Z022.</title>
        <authorList>
            <person name="Zhang B."/>
        </authorList>
    </citation>
    <scope>NUCLEOTIDE SEQUENCE [LARGE SCALE GENOMIC DNA]</scope>
    <source>
        <strain evidence="4 5">Z022</strain>
    </source>
</reference>
<dbReference type="PANTHER" id="PTHR34847:SF1">
    <property type="entry name" value="NODULATION PROTEIN U"/>
    <property type="match status" value="1"/>
</dbReference>
<dbReference type="InterPro" id="IPR051338">
    <property type="entry name" value="NodU/CmcH_Carbamoyltrnsfr"/>
</dbReference>
<dbReference type="RefSeq" id="WP_121785425.1">
    <property type="nucleotide sequence ID" value="NZ_CP033073.1"/>
</dbReference>
<protein>
    <submittedName>
        <fullName evidence="4">Nodulation protein U</fullName>
    </submittedName>
</protein>
<name>A0A3G2J6S4_9ACTN</name>
<dbReference type="InterPro" id="IPR003696">
    <property type="entry name" value="Carbtransf_dom"/>
</dbReference>
<gene>
    <name evidence="4" type="ORF">D9753_01920</name>
</gene>
<dbReference type="InterPro" id="IPR031730">
    <property type="entry name" value="Carbam_trans_C"/>
</dbReference>
<dbReference type="KEGG" id="sdd:D9753_01920"/>
<evidence type="ECO:0000259" key="3">
    <source>
        <dbReference type="Pfam" id="PF16861"/>
    </source>
</evidence>
<dbReference type="AlphaFoldDB" id="A0A3G2J6S4"/>
<dbReference type="EMBL" id="CP033073">
    <property type="protein sequence ID" value="AYN37916.1"/>
    <property type="molecule type" value="Genomic_DNA"/>
</dbReference>
<keyword evidence="5" id="KW-1185">Reference proteome</keyword>
<sequence length="568" mass="61972">MIICGLKLTHDGAVALIDDDRLVFSVEMEKIGNGLRYSTVSDLSQIPGILADFGYKPRDVDEWVVDGWDGDVSGVVSLLSSSVPVELAVGPYRESAACPDLAAPGASGEFPMDGRSYPYTSYAHAAGHLASAYCSSPFARRGEPSFVLVWDGGLFPRLYWVDPDTGVENLGELFPLLGHAYAIAGHHFGPFRREVQSPTVDDLSVAGKLMAYIALGQSHEDVLTALREEFHRVFESDLPESVEYRRAVGGYGSLFEPSVPPVHTFFQAVRDRVEPQGIADEDVLASVHTFFQELLLERIAQKVRAARGTGPWNLCFAGGCALNIKWNNALRALPEFADVWVPPFPNDSGSAIGAAVLGRARHEGLRHVDWHVRLGPALQPSPQAPDGWTATPCTPAELAREIHESGRPVVVLQGRAELGPRALGGRSILAAPTRAEMKDELNRVKDREPYRPVAPICLVEEAPAVFAPGTPDPYMLFEHEVRPEWLDRVPAIVHLDGTARLQTVSRDDDPFLAEVLTAYHRLSGVPVLCNTSANLNGHGFFPDVASAMAWGRVDRIWSDGVLHHRRGA</sequence>
<feature type="domain" description="Carbamoyltransferase C-terminal" evidence="3">
    <location>
        <begin position="405"/>
        <end position="548"/>
    </location>
</feature>
<dbReference type="Gene3D" id="3.30.420.40">
    <property type="match status" value="1"/>
</dbReference>
<dbReference type="Pfam" id="PF16861">
    <property type="entry name" value="Carbam_trans_C"/>
    <property type="match status" value="1"/>
</dbReference>
<comment type="similarity">
    <text evidence="1">Belongs to the NodU/CmcH family.</text>
</comment>
<evidence type="ECO:0000313" key="4">
    <source>
        <dbReference type="EMBL" id="AYN37916.1"/>
    </source>
</evidence>
<dbReference type="Gene3D" id="3.90.870.20">
    <property type="entry name" value="Carbamoyltransferase, C-terminal domain"/>
    <property type="match status" value="1"/>
</dbReference>
<dbReference type="Proteomes" id="UP000268329">
    <property type="component" value="Chromosome"/>
</dbReference>
<evidence type="ECO:0000256" key="1">
    <source>
        <dbReference type="ARBA" id="ARBA00006129"/>
    </source>
</evidence>
<dbReference type="PANTHER" id="PTHR34847">
    <property type="entry name" value="NODULATION PROTEIN U"/>
    <property type="match status" value="1"/>
</dbReference>
<accession>A0A3G2J6S4</accession>
<feature type="domain" description="Carbamoyltransferase" evidence="2">
    <location>
        <begin position="3"/>
        <end position="356"/>
    </location>
</feature>
<dbReference type="InterPro" id="IPR038152">
    <property type="entry name" value="Carbam_trans_C_sf"/>
</dbReference>
<dbReference type="Pfam" id="PF02543">
    <property type="entry name" value="Carbam_trans_N"/>
    <property type="match status" value="1"/>
</dbReference>
<organism evidence="4 5">
    <name type="scientific">Streptomyces dangxiongensis</name>
    <dbReference type="NCBI Taxonomy" id="1442032"/>
    <lineage>
        <taxon>Bacteria</taxon>
        <taxon>Bacillati</taxon>
        <taxon>Actinomycetota</taxon>
        <taxon>Actinomycetes</taxon>
        <taxon>Kitasatosporales</taxon>
        <taxon>Streptomycetaceae</taxon>
        <taxon>Streptomyces</taxon>
    </lineage>
</organism>